<dbReference type="InterPro" id="IPR027417">
    <property type="entry name" value="P-loop_NTPase"/>
</dbReference>
<feature type="domain" description="ABC transporter" evidence="4">
    <location>
        <begin position="2"/>
        <end position="232"/>
    </location>
</feature>
<dbReference type="EMBL" id="CP042425">
    <property type="protein sequence ID" value="QEL13661.1"/>
    <property type="molecule type" value="Genomic_DNA"/>
</dbReference>
<proteinExistence type="predicted"/>
<dbReference type="Proteomes" id="UP000324974">
    <property type="component" value="Chromosome"/>
</dbReference>
<dbReference type="GO" id="GO:0005524">
    <property type="term" value="F:ATP binding"/>
    <property type="evidence" value="ECO:0007669"/>
    <property type="project" value="UniProtKB-KW"/>
</dbReference>
<dbReference type="Gene3D" id="3.40.50.300">
    <property type="entry name" value="P-loop containing nucleotide triphosphate hydrolases"/>
    <property type="match status" value="1"/>
</dbReference>
<evidence type="ECO:0000256" key="1">
    <source>
        <dbReference type="ARBA" id="ARBA00022448"/>
    </source>
</evidence>
<evidence type="ECO:0000256" key="2">
    <source>
        <dbReference type="ARBA" id="ARBA00022741"/>
    </source>
</evidence>
<organism evidence="5 6">
    <name type="scientific">Limnoglobus roseus</name>
    <dbReference type="NCBI Taxonomy" id="2598579"/>
    <lineage>
        <taxon>Bacteria</taxon>
        <taxon>Pseudomonadati</taxon>
        <taxon>Planctomycetota</taxon>
        <taxon>Planctomycetia</taxon>
        <taxon>Gemmatales</taxon>
        <taxon>Gemmataceae</taxon>
        <taxon>Limnoglobus</taxon>
    </lineage>
</organism>
<dbReference type="PROSITE" id="PS50893">
    <property type="entry name" value="ABC_TRANSPORTER_2"/>
    <property type="match status" value="1"/>
</dbReference>
<dbReference type="PANTHER" id="PTHR42711">
    <property type="entry name" value="ABC TRANSPORTER ATP-BINDING PROTEIN"/>
    <property type="match status" value="1"/>
</dbReference>
<accession>A0A5C1A3I6</accession>
<evidence type="ECO:0000259" key="4">
    <source>
        <dbReference type="PROSITE" id="PS50893"/>
    </source>
</evidence>
<dbReference type="SMART" id="SM00382">
    <property type="entry name" value="AAA"/>
    <property type="match status" value="1"/>
</dbReference>
<evidence type="ECO:0000313" key="5">
    <source>
        <dbReference type="EMBL" id="QEL13661.1"/>
    </source>
</evidence>
<reference evidence="6" key="1">
    <citation type="submission" date="2019-08" db="EMBL/GenBank/DDBJ databases">
        <title>Limnoglobus roseus gen. nov., sp. nov., a novel freshwater planctomycete with a giant genome from the family Gemmataceae.</title>
        <authorList>
            <person name="Kulichevskaya I.S."/>
            <person name="Naumoff D.G."/>
            <person name="Miroshnikov K."/>
            <person name="Ivanova A."/>
            <person name="Philippov D.A."/>
            <person name="Hakobyan A."/>
            <person name="Rijpstra I.C."/>
            <person name="Sinninghe Damste J.S."/>
            <person name="Liesack W."/>
            <person name="Dedysh S.N."/>
        </authorList>
    </citation>
    <scope>NUCLEOTIDE SEQUENCE [LARGE SCALE GENOMIC DNA]</scope>
    <source>
        <strain evidence="6">PX52</strain>
    </source>
</reference>
<dbReference type="GO" id="GO:0016887">
    <property type="term" value="F:ATP hydrolysis activity"/>
    <property type="evidence" value="ECO:0007669"/>
    <property type="project" value="InterPro"/>
</dbReference>
<keyword evidence="3 5" id="KW-0067">ATP-binding</keyword>
<keyword evidence="6" id="KW-1185">Reference proteome</keyword>
<dbReference type="InterPro" id="IPR003593">
    <property type="entry name" value="AAA+_ATPase"/>
</dbReference>
<dbReference type="CDD" id="cd03230">
    <property type="entry name" value="ABC_DR_subfamily_A"/>
    <property type="match status" value="1"/>
</dbReference>
<dbReference type="OrthoDB" id="9795548at2"/>
<protein>
    <submittedName>
        <fullName evidence="5">ABC transporter ATP-binding protein</fullName>
    </submittedName>
</protein>
<dbReference type="AlphaFoldDB" id="A0A5C1A3I6"/>
<evidence type="ECO:0000313" key="6">
    <source>
        <dbReference type="Proteomes" id="UP000324974"/>
    </source>
</evidence>
<dbReference type="PANTHER" id="PTHR42711:SF16">
    <property type="entry name" value="ABC TRANSPORTER ATP-BINDING PROTEIN"/>
    <property type="match status" value="1"/>
</dbReference>
<evidence type="ECO:0000256" key="3">
    <source>
        <dbReference type="ARBA" id="ARBA00022840"/>
    </source>
</evidence>
<dbReference type="RefSeq" id="WP_149108615.1">
    <property type="nucleotide sequence ID" value="NZ_CP042425.1"/>
</dbReference>
<dbReference type="Pfam" id="PF00005">
    <property type="entry name" value="ABC_tran"/>
    <property type="match status" value="1"/>
</dbReference>
<gene>
    <name evidence="5" type="ORF">PX52LOC_00519</name>
</gene>
<dbReference type="KEGG" id="lrs:PX52LOC_00519"/>
<keyword evidence="1" id="KW-0813">Transport</keyword>
<dbReference type="InterPro" id="IPR003439">
    <property type="entry name" value="ABC_transporter-like_ATP-bd"/>
</dbReference>
<sequence length="251" mass="27763">MIDIANVSKRYGNKVAVEDLNLAIPDGELFAFLGPNGAGKTTTIKMLCGLLFPTTGTVRVGGFDVTTHGDESRKLVSYVPDQPFLYEKLTGREFLQFTADLYAMDPDHAKERMERVRQQFHLDEFLDTLTERYSHGMRQRTVFAAALLHEPKLLIADEPTVGLDPKSIRELKVLLRQLAKGGTTVFLSTHTLDIAQELADRVGVIHNGRLIACDTVDGLRKKANSDGTLEDVFMKITEESPSLEPGAEAMG</sequence>
<dbReference type="SUPFAM" id="SSF52540">
    <property type="entry name" value="P-loop containing nucleoside triphosphate hydrolases"/>
    <property type="match status" value="1"/>
</dbReference>
<dbReference type="InterPro" id="IPR050763">
    <property type="entry name" value="ABC_transporter_ATP-binding"/>
</dbReference>
<keyword evidence="2" id="KW-0547">Nucleotide-binding</keyword>
<name>A0A5C1A3I6_9BACT</name>